<evidence type="ECO:0000313" key="2">
    <source>
        <dbReference type="EMBL" id="MDR6837370.1"/>
    </source>
</evidence>
<keyword evidence="3" id="KW-1185">Reference proteome</keyword>
<evidence type="ECO:0000313" key="3">
    <source>
        <dbReference type="Proteomes" id="UP001249076"/>
    </source>
</evidence>
<dbReference type="AlphaFoldDB" id="A0AAJ2C012"/>
<name>A0AAJ2C012_ACIDE</name>
<dbReference type="EMBL" id="JAVDTS010000003">
    <property type="protein sequence ID" value="MDR6837370.1"/>
    <property type="molecule type" value="Genomic_DNA"/>
</dbReference>
<evidence type="ECO:0000313" key="4">
    <source>
        <dbReference type="Proteomes" id="UP001253458"/>
    </source>
</evidence>
<dbReference type="Proteomes" id="UP001249076">
    <property type="component" value="Unassembled WGS sequence"/>
</dbReference>
<evidence type="ECO:0000313" key="1">
    <source>
        <dbReference type="EMBL" id="MDR6768654.1"/>
    </source>
</evidence>
<protein>
    <submittedName>
        <fullName evidence="1">Uncharacterized protein</fullName>
    </submittedName>
</protein>
<dbReference type="Proteomes" id="UP001253458">
    <property type="component" value="Unassembled WGS sequence"/>
</dbReference>
<accession>A0AAJ2C012</accession>
<dbReference type="EMBL" id="JAVDTL010000006">
    <property type="protein sequence ID" value="MDR6768654.1"/>
    <property type="molecule type" value="Genomic_DNA"/>
</dbReference>
<gene>
    <name evidence="1" type="ORF">J2W88_003958</name>
    <name evidence="2" type="ORF">J2W93_002208</name>
</gene>
<sequence>MNQQLHPNWGTAIVLSAVLGAFCFVSDADYREEFGHADELKTVQQEEQARASREFAGQAVCGPGAQAQWLSDKELQCVPKRGRTYQVAGGQP</sequence>
<organism evidence="1 4">
    <name type="scientific">Acidovorax delafieldii</name>
    <name type="common">Pseudomonas delafieldii</name>
    <dbReference type="NCBI Taxonomy" id="47920"/>
    <lineage>
        <taxon>Bacteria</taxon>
        <taxon>Pseudomonadati</taxon>
        <taxon>Pseudomonadota</taxon>
        <taxon>Betaproteobacteria</taxon>
        <taxon>Burkholderiales</taxon>
        <taxon>Comamonadaceae</taxon>
        <taxon>Acidovorax</taxon>
    </lineage>
</organism>
<dbReference type="RefSeq" id="WP_209818738.1">
    <property type="nucleotide sequence ID" value="NZ_JAVDTL010000006.1"/>
</dbReference>
<comment type="caution">
    <text evidence="1">The sequence shown here is derived from an EMBL/GenBank/DDBJ whole genome shotgun (WGS) entry which is preliminary data.</text>
</comment>
<reference evidence="1 3" key="1">
    <citation type="submission" date="2023-07" db="EMBL/GenBank/DDBJ databases">
        <title>Sorghum-associated microbial communities from plants grown in Nebraska, USA.</title>
        <authorList>
            <person name="Schachtman D."/>
        </authorList>
    </citation>
    <scope>NUCLEOTIDE SEQUENCE</scope>
    <source>
        <strain evidence="2 3">BE105</strain>
        <strain evidence="1">BE69</strain>
    </source>
</reference>
<proteinExistence type="predicted"/>